<dbReference type="InterPro" id="IPR013328">
    <property type="entry name" value="6PGD_dom2"/>
</dbReference>
<keyword evidence="8" id="KW-1185">Reference proteome</keyword>
<accession>A0A4Z0QZ28</accession>
<dbReference type="Pfam" id="PF02558">
    <property type="entry name" value="ApbA"/>
    <property type="match status" value="1"/>
</dbReference>
<dbReference type="OrthoDB" id="9793586at2"/>
<comment type="similarity">
    <text evidence="1 4">Belongs to the ketopantoate reductase family.</text>
</comment>
<comment type="function">
    <text evidence="4">Catalyzes the NADPH-dependent reduction of ketopantoate into pantoic acid.</text>
</comment>
<dbReference type="InterPro" id="IPR003710">
    <property type="entry name" value="ApbA"/>
</dbReference>
<dbReference type="Proteomes" id="UP000298460">
    <property type="component" value="Unassembled WGS sequence"/>
</dbReference>
<dbReference type="GO" id="GO:0008677">
    <property type="term" value="F:2-dehydropantoate 2-reductase activity"/>
    <property type="evidence" value="ECO:0007669"/>
    <property type="project" value="UniProtKB-EC"/>
</dbReference>
<dbReference type="InterPro" id="IPR013752">
    <property type="entry name" value="KPA_reductase"/>
</dbReference>
<evidence type="ECO:0000313" key="7">
    <source>
        <dbReference type="EMBL" id="TGE36061.1"/>
    </source>
</evidence>
<dbReference type="NCBIfam" id="TIGR00745">
    <property type="entry name" value="apbA_panE"/>
    <property type="match status" value="1"/>
</dbReference>
<dbReference type="Pfam" id="PF08546">
    <property type="entry name" value="ApbA_C"/>
    <property type="match status" value="1"/>
</dbReference>
<evidence type="ECO:0000259" key="5">
    <source>
        <dbReference type="Pfam" id="PF02558"/>
    </source>
</evidence>
<dbReference type="UniPathway" id="UPA00028">
    <property type="reaction ID" value="UER00004"/>
</dbReference>
<dbReference type="SUPFAM" id="SSF51735">
    <property type="entry name" value="NAD(P)-binding Rossmann-fold domains"/>
    <property type="match status" value="1"/>
</dbReference>
<proteinExistence type="inferred from homology"/>
<evidence type="ECO:0000256" key="4">
    <source>
        <dbReference type="RuleBase" id="RU362068"/>
    </source>
</evidence>
<keyword evidence="2 4" id="KW-0521">NADP</keyword>
<dbReference type="EMBL" id="SPQQ01000009">
    <property type="protein sequence ID" value="TGE36061.1"/>
    <property type="molecule type" value="Genomic_DNA"/>
</dbReference>
<evidence type="ECO:0000256" key="2">
    <source>
        <dbReference type="ARBA" id="ARBA00022857"/>
    </source>
</evidence>
<gene>
    <name evidence="7" type="ORF">E4K67_21230</name>
</gene>
<dbReference type="PANTHER" id="PTHR21708:SF26">
    <property type="entry name" value="2-DEHYDROPANTOATE 2-REDUCTASE"/>
    <property type="match status" value="1"/>
</dbReference>
<feature type="domain" description="Ketopantoate reductase N-terminal" evidence="5">
    <location>
        <begin position="7"/>
        <end position="148"/>
    </location>
</feature>
<dbReference type="InterPro" id="IPR036291">
    <property type="entry name" value="NAD(P)-bd_dom_sf"/>
</dbReference>
<dbReference type="InterPro" id="IPR013332">
    <property type="entry name" value="KPR_N"/>
</dbReference>
<dbReference type="GO" id="GO:0015940">
    <property type="term" value="P:pantothenate biosynthetic process"/>
    <property type="evidence" value="ECO:0007669"/>
    <property type="project" value="UniProtKB-UniPathway"/>
</dbReference>
<dbReference type="SUPFAM" id="SSF48179">
    <property type="entry name" value="6-phosphogluconate dehydrogenase C-terminal domain-like"/>
    <property type="match status" value="1"/>
</dbReference>
<evidence type="ECO:0000259" key="6">
    <source>
        <dbReference type="Pfam" id="PF08546"/>
    </source>
</evidence>
<dbReference type="AlphaFoldDB" id="A0A4Z0QZ28"/>
<organism evidence="7 8">
    <name type="scientific">Desulfosporosinus fructosivorans</name>
    <dbReference type="NCBI Taxonomy" id="2018669"/>
    <lineage>
        <taxon>Bacteria</taxon>
        <taxon>Bacillati</taxon>
        <taxon>Bacillota</taxon>
        <taxon>Clostridia</taxon>
        <taxon>Eubacteriales</taxon>
        <taxon>Desulfitobacteriaceae</taxon>
        <taxon>Desulfosporosinus</taxon>
    </lineage>
</organism>
<comment type="pathway">
    <text evidence="4">Cofactor biosynthesis; (R)-pantothenate biosynthesis; (R)-pantoate from 3-methyl-2-oxobutanoate: step 2/2.</text>
</comment>
<comment type="catalytic activity">
    <reaction evidence="4">
        <text>(R)-pantoate + NADP(+) = 2-dehydropantoate + NADPH + H(+)</text>
        <dbReference type="Rhea" id="RHEA:16233"/>
        <dbReference type="ChEBI" id="CHEBI:11561"/>
        <dbReference type="ChEBI" id="CHEBI:15378"/>
        <dbReference type="ChEBI" id="CHEBI:15980"/>
        <dbReference type="ChEBI" id="CHEBI:57783"/>
        <dbReference type="ChEBI" id="CHEBI:58349"/>
        <dbReference type="EC" id="1.1.1.169"/>
    </reaction>
</comment>
<keyword evidence="4" id="KW-0566">Pantothenate biosynthesis</keyword>
<dbReference type="Gene3D" id="1.10.1040.10">
    <property type="entry name" value="N-(1-d-carboxylethyl)-l-norvaline Dehydrogenase, domain 2"/>
    <property type="match status" value="1"/>
</dbReference>
<evidence type="ECO:0000256" key="1">
    <source>
        <dbReference type="ARBA" id="ARBA00007870"/>
    </source>
</evidence>
<sequence>MTIRTVSIIGLGALGIIFAKHFSDNLPKGDVRVIVNQSRRQRYEKYGIYCNGERCDFNYVLPESEQKPADLLIFCVKFNQLQQAIEDARYQVGEHTIILSALNGISSEEIIGKTLGMEKILYCVAQGMDAVKIENKLTYKNMGMICFGEKENTTWSEKVTVVADLLDKLKFPYEVPKDMDHRLWGKFMLNTGVNQTVAVFSTNYGGIQVEGEAREVMIAAMREVIALSHKVGINLGESDLTYWLNVLAKLNPLGMPSMRQDMAANRKTEVGLFSGTAIYLGRQYHVPTPTNEWLYQKVQEMEKDFDMQK</sequence>
<dbReference type="InterPro" id="IPR008927">
    <property type="entry name" value="6-PGluconate_DH-like_C_sf"/>
</dbReference>
<dbReference type="Gene3D" id="3.40.50.720">
    <property type="entry name" value="NAD(P)-binding Rossmann-like Domain"/>
    <property type="match status" value="1"/>
</dbReference>
<name>A0A4Z0QZ28_9FIRM</name>
<dbReference type="PANTHER" id="PTHR21708">
    <property type="entry name" value="PROBABLE 2-DEHYDROPANTOATE 2-REDUCTASE"/>
    <property type="match status" value="1"/>
</dbReference>
<dbReference type="InterPro" id="IPR051402">
    <property type="entry name" value="KPR-Related"/>
</dbReference>
<reference evidence="7 8" key="1">
    <citation type="submission" date="2019-03" db="EMBL/GenBank/DDBJ databases">
        <title>Draft Genome Sequence of Desulfosporosinus fructosivorans Strain 63.6F, Isolated from Marine Sediment in the Baltic Sea.</title>
        <authorList>
            <person name="Hausmann B."/>
            <person name="Vandieken V."/>
            <person name="Pjevac P."/>
            <person name="Schreck K."/>
            <person name="Herbold C.W."/>
            <person name="Loy A."/>
        </authorList>
    </citation>
    <scope>NUCLEOTIDE SEQUENCE [LARGE SCALE GENOMIC DNA]</scope>
    <source>
        <strain evidence="7 8">63.6F</strain>
    </source>
</reference>
<dbReference type="RefSeq" id="WP_135550388.1">
    <property type="nucleotide sequence ID" value="NZ_SPQQ01000009.1"/>
</dbReference>
<protein>
    <recommendedName>
        <fullName evidence="4">2-dehydropantoate 2-reductase</fullName>
        <ecNumber evidence="4">1.1.1.169</ecNumber>
    </recommendedName>
    <alternativeName>
        <fullName evidence="4">Ketopantoate reductase</fullName>
    </alternativeName>
</protein>
<dbReference type="EC" id="1.1.1.169" evidence="4"/>
<evidence type="ECO:0000313" key="8">
    <source>
        <dbReference type="Proteomes" id="UP000298460"/>
    </source>
</evidence>
<dbReference type="GO" id="GO:0005737">
    <property type="term" value="C:cytoplasm"/>
    <property type="evidence" value="ECO:0007669"/>
    <property type="project" value="TreeGrafter"/>
</dbReference>
<comment type="caution">
    <text evidence="7">The sequence shown here is derived from an EMBL/GenBank/DDBJ whole genome shotgun (WGS) entry which is preliminary data.</text>
</comment>
<keyword evidence="3 4" id="KW-0560">Oxidoreductase</keyword>
<feature type="domain" description="Ketopantoate reductase C-terminal" evidence="6">
    <location>
        <begin position="178"/>
        <end position="302"/>
    </location>
</feature>
<evidence type="ECO:0000256" key="3">
    <source>
        <dbReference type="ARBA" id="ARBA00023002"/>
    </source>
</evidence>